<accession>A0AAV3PJS0</accession>
<name>A0AAV3PJS0_LITER</name>
<sequence>MYEFGEEFIIESYKVPWLIWIQLLIMILLIILLFCGLTIFSDDSTDSIQTTNNYSAASSSGQSQVNNNATSLNSQVAEIQNVKGNSEGDITPEQIQAREGPPTKDIRFKPLRPEHPCHFLGLAKQAFLKCLGIDSVSESSDDRNEHLKTD</sequence>
<keyword evidence="1" id="KW-0472">Membrane</keyword>
<dbReference type="AlphaFoldDB" id="A0AAV3PJS0"/>
<gene>
    <name evidence="2" type="ORF">LIER_09505</name>
</gene>
<keyword evidence="3" id="KW-1185">Reference proteome</keyword>
<evidence type="ECO:0000313" key="3">
    <source>
        <dbReference type="Proteomes" id="UP001454036"/>
    </source>
</evidence>
<evidence type="ECO:0000256" key="1">
    <source>
        <dbReference type="SAM" id="Phobius"/>
    </source>
</evidence>
<evidence type="ECO:0000313" key="2">
    <source>
        <dbReference type="EMBL" id="GAA0150590.1"/>
    </source>
</evidence>
<organism evidence="2 3">
    <name type="scientific">Lithospermum erythrorhizon</name>
    <name type="common">Purple gromwell</name>
    <name type="synonym">Lithospermum officinale var. erythrorhizon</name>
    <dbReference type="NCBI Taxonomy" id="34254"/>
    <lineage>
        <taxon>Eukaryota</taxon>
        <taxon>Viridiplantae</taxon>
        <taxon>Streptophyta</taxon>
        <taxon>Embryophyta</taxon>
        <taxon>Tracheophyta</taxon>
        <taxon>Spermatophyta</taxon>
        <taxon>Magnoliopsida</taxon>
        <taxon>eudicotyledons</taxon>
        <taxon>Gunneridae</taxon>
        <taxon>Pentapetalae</taxon>
        <taxon>asterids</taxon>
        <taxon>lamiids</taxon>
        <taxon>Boraginales</taxon>
        <taxon>Boraginaceae</taxon>
        <taxon>Boraginoideae</taxon>
        <taxon>Lithospermeae</taxon>
        <taxon>Lithospermum</taxon>
    </lineage>
</organism>
<comment type="caution">
    <text evidence="2">The sequence shown here is derived from an EMBL/GenBank/DDBJ whole genome shotgun (WGS) entry which is preliminary data.</text>
</comment>
<dbReference type="EMBL" id="BAABME010001618">
    <property type="protein sequence ID" value="GAA0150590.1"/>
    <property type="molecule type" value="Genomic_DNA"/>
</dbReference>
<protein>
    <submittedName>
        <fullName evidence="2">Uncharacterized protein</fullName>
    </submittedName>
</protein>
<reference evidence="2 3" key="1">
    <citation type="submission" date="2024-01" db="EMBL/GenBank/DDBJ databases">
        <title>The complete chloroplast genome sequence of Lithospermum erythrorhizon: insights into the phylogenetic relationship among Boraginaceae species and the maternal lineages of purple gromwells.</title>
        <authorList>
            <person name="Okada T."/>
            <person name="Watanabe K."/>
        </authorList>
    </citation>
    <scope>NUCLEOTIDE SEQUENCE [LARGE SCALE GENOMIC DNA]</scope>
</reference>
<dbReference type="PANTHER" id="PTHR35771">
    <property type="entry name" value="TRANSMEMBRANE PROTEIN-RELATED"/>
    <property type="match status" value="1"/>
</dbReference>
<keyword evidence="1" id="KW-1133">Transmembrane helix</keyword>
<keyword evidence="1" id="KW-0812">Transmembrane</keyword>
<feature type="transmembrane region" description="Helical" evidence="1">
    <location>
        <begin position="17"/>
        <end position="40"/>
    </location>
</feature>
<proteinExistence type="predicted"/>
<dbReference type="PANTHER" id="PTHR35771:SF3">
    <property type="entry name" value="TRANSMEMBRANE PROTEIN"/>
    <property type="match status" value="1"/>
</dbReference>
<dbReference type="Proteomes" id="UP001454036">
    <property type="component" value="Unassembled WGS sequence"/>
</dbReference>